<reference evidence="3 4" key="1">
    <citation type="submission" date="2019-08" db="EMBL/GenBank/DDBJ databases">
        <title>Five species of Acinetobacter isolated from floral nectar and animal pollinators.</title>
        <authorList>
            <person name="Hendry T.A."/>
        </authorList>
    </citation>
    <scope>NUCLEOTIDE SEQUENCE [LARGE SCALE GENOMIC DNA]</scope>
    <source>
        <strain evidence="3 4">MD18.27</strain>
    </source>
</reference>
<organism evidence="3 4">
    <name type="scientific">Acinetobacter pollinis</name>
    <dbReference type="NCBI Taxonomy" id="2605270"/>
    <lineage>
        <taxon>Bacteria</taxon>
        <taxon>Pseudomonadati</taxon>
        <taxon>Pseudomonadota</taxon>
        <taxon>Gammaproteobacteria</taxon>
        <taxon>Moraxellales</taxon>
        <taxon>Moraxellaceae</taxon>
        <taxon>Acinetobacter</taxon>
    </lineage>
</organism>
<keyword evidence="2" id="KW-0812">Transmembrane</keyword>
<keyword evidence="1" id="KW-0175">Coiled coil</keyword>
<gene>
    <name evidence="3" type="ORF">I2F25_03730</name>
</gene>
<dbReference type="RefSeq" id="WP_325774733.1">
    <property type="nucleotide sequence ID" value="NZ_VTDN01000002.1"/>
</dbReference>
<feature type="transmembrane region" description="Helical" evidence="2">
    <location>
        <begin position="193"/>
        <end position="212"/>
    </location>
</feature>
<evidence type="ECO:0000256" key="2">
    <source>
        <dbReference type="SAM" id="Phobius"/>
    </source>
</evidence>
<protein>
    <submittedName>
        <fullName evidence="3">Uncharacterized protein</fullName>
    </submittedName>
</protein>
<proteinExistence type="predicted"/>
<keyword evidence="2" id="KW-1133">Transmembrane helix</keyword>
<name>A0ABU6DTA5_9GAMM</name>
<accession>A0ABU6DTA5</accession>
<evidence type="ECO:0000256" key="1">
    <source>
        <dbReference type="SAM" id="Coils"/>
    </source>
</evidence>
<sequence>MSTSQQGQKQPHLLLNLTLITLETFYSFIFKNDDLIKRQSQTFIEEEFVLKVNSYIPYVDFYVYFTKKGILFDTTPPKKNVNLEMSSTIFGYFQTLVLGNSKSVRAIKLYGETAHRDQMRDLLLQLSIPRIASDWKNWLSFSKLKSDVTSSQTRTSDLLDKIDYQRVKIDNLQIEVKQYKHQIRLLKAKQKRLILIFLMIIIGLCGVLIYNWI</sequence>
<evidence type="ECO:0000313" key="4">
    <source>
        <dbReference type="Proteomes" id="UP001339883"/>
    </source>
</evidence>
<feature type="coiled-coil region" evidence="1">
    <location>
        <begin position="162"/>
        <end position="189"/>
    </location>
</feature>
<evidence type="ECO:0000313" key="3">
    <source>
        <dbReference type="EMBL" id="MEB5476167.1"/>
    </source>
</evidence>
<dbReference type="EMBL" id="VTDN01000002">
    <property type="protein sequence ID" value="MEB5476167.1"/>
    <property type="molecule type" value="Genomic_DNA"/>
</dbReference>
<dbReference type="Proteomes" id="UP001339883">
    <property type="component" value="Unassembled WGS sequence"/>
</dbReference>
<keyword evidence="4" id="KW-1185">Reference proteome</keyword>
<keyword evidence="2" id="KW-0472">Membrane</keyword>
<comment type="caution">
    <text evidence="3">The sequence shown here is derived from an EMBL/GenBank/DDBJ whole genome shotgun (WGS) entry which is preliminary data.</text>
</comment>